<sequence>MQVSGRPYQAYELQLLGISTVRRFLSEIDIWGREKAKAQFARLPRPRVSSTQSDTIPTGPEFWQHLKDVTGGVPFRKISARAGVTVLNRRLDRPLTWSTVAALAAAFPSPHLSKLANGDIYWDEIQAIAPAGSADVYDLSILSSHNFVANDMIVHNSTLLLEACRHLAGAGGLVLYVSGEESVIQIKLRADRLSVATPNLLLLAENNLSAILDACEHTRPQVVVIDSIQTIYKPDLPSAPGSVGQVRECTADLMRLAKGRYMSVLIVGHVTKEGQLAGPRVLEHIVDTVLYFEGDRHHAFRIVRATKNRFGSTNEIGVFEMRPDGLREVPNPSAAFLSERAAEAPGSVVVCAMEGTRPLLVEVQALVTPTVFGMPRRTAAGVDYNRMVVLLAVLEKRAGLHLSSHDVYVSVAGGVTVDEPAVDLGVAAAVASSLRDRPVDAAVVAIGEVGLAGEVRVVPQLEKRVAEAARMGFQRCIVPKPAAELDVSAIELVPVGHIGEALAHLIP</sequence>
<evidence type="ECO:0000256" key="8">
    <source>
        <dbReference type="ARBA" id="ARBA00023204"/>
    </source>
</evidence>
<dbReference type="SUPFAM" id="SSF54211">
    <property type="entry name" value="Ribosomal protein S5 domain 2-like"/>
    <property type="match status" value="1"/>
</dbReference>
<name>A0A537KUP4_9BACT</name>
<evidence type="ECO:0000313" key="11">
    <source>
        <dbReference type="EMBL" id="TMI99463.1"/>
    </source>
</evidence>
<dbReference type="InterPro" id="IPR014721">
    <property type="entry name" value="Ribsml_uS5_D2-typ_fold_subgr"/>
</dbReference>
<dbReference type="NCBIfam" id="TIGR00416">
    <property type="entry name" value="sms"/>
    <property type="match status" value="1"/>
</dbReference>
<gene>
    <name evidence="11" type="primary">radA</name>
    <name evidence="11" type="ORF">E6H01_11070</name>
</gene>
<keyword evidence="3" id="KW-0227">DNA damage</keyword>
<evidence type="ECO:0000256" key="4">
    <source>
        <dbReference type="ARBA" id="ARBA00022801"/>
    </source>
</evidence>
<dbReference type="InterPro" id="IPR020568">
    <property type="entry name" value="Ribosomal_Su5_D2-typ_SF"/>
</dbReference>
<dbReference type="Gene3D" id="3.30.230.10">
    <property type="match status" value="1"/>
</dbReference>
<dbReference type="AlphaFoldDB" id="A0A537KUP4"/>
<keyword evidence="4" id="KW-0378">Hydrolase</keyword>
<dbReference type="Pfam" id="PF14890">
    <property type="entry name" value="Intein_splicing"/>
    <property type="match status" value="1"/>
</dbReference>
<evidence type="ECO:0000259" key="10">
    <source>
        <dbReference type="PROSITE" id="PS50162"/>
    </source>
</evidence>
<evidence type="ECO:0000256" key="2">
    <source>
        <dbReference type="ARBA" id="ARBA00022741"/>
    </source>
</evidence>
<dbReference type="Pfam" id="PF13541">
    <property type="entry name" value="ChlI"/>
    <property type="match status" value="1"/>
</dbReference>
<keyword evidence="2" id="KW-0547">Nucleotide-binding</keyword>
<dbReference type="PROSITE" id="PS50162">
    <property type="entry name" value="RECA_2"/>
    <property type="match status" value="1"/>
</dbReference>
<dbReference type="PANTHER" id="PTHR32472:SF10">
    <property type="entry name" value="DNA REPAIR PROTEIN RADA-LIKE PROTEIN"/>
    <property type="match status" value="1"/>
</dbReference>
<keyword evidence="5" id="KW-0067">ATP-binding</keyword>
<dbReference type="InterPro" id="IPR030934">
    <property type="entry name" value="Intein_C"/>
</dbReference>
<dbReference type="InterPro" id="IPR020588">
    <property type="entry name" value="RecA_ATP-bd"/>
</dbReference>
<proteinExistence type="predicted"/>
<dbReference type="InterPro" id="IPR003586">
    <property type="entry name" value="Hint_dom_C"/>
</dbReference>
<dbReference type="GO" id="GO:0005524">
    <property type="term" value="F:ATP binding"/>
    <property type="evidence" value="ECO:0007669"/>
    <property type="project" value="UniProtKB-UniRule"/>
</dbReference>
<dbReference type="Gene3D" id="2.170.16.10">
    <property type="entry name" value="Hedgehog/Intein (Hint) domain"/>
    <property type="match status" value="1"/>
</dbReference>
<dbReference type="InterPro" id="IPR004504">
    <property type="entry name" value="DNA_repair_RadA"/>
</dbReference>
<evidence type="ECO:0000256" key="7">
    <source>
        <dbReference type="ARBA" id="ARBA00023125"/>
    </source>
</evidence>
<keyword evidence="7" id="KW-0238">DNA-binding</keyword>
<dbReference type="InterPro" id="IPR027417">
    <property type="entry name" value="P-loop_NTPase"/>
</dbReference>
<dbReference type="PROSITE" id="PS50818">
    <property type="entry name" value="INTEIN_C_TER"/>
    <property type="match status" value="1"/>
</dbReference>
<dbReference type="GO" id="GO:0046872">
    <property type="term" value="F:metal ion binding"/>
    <property type="evidence" value="ECO:0007669"/>
    <property type="project" value="UniProtKB-KW"/>
</dbReference>
<dbReference type="GO" id="GO:0003684">
    <property type="term" value="F:damaged DNA binding"/>
    <property type="evidence" value="ECO:0007669"/>
    <property type="project" value="InterPro"/>
</dbReference>
<evidence type="ECO:0000256" key="3">
    <source>
        <dbReference type="ARBA" id="ARBA00022763"/>
    </source>
</evidence>
<reference evidence="11 12" key="1">
    <citation type="journal article" date="2019" name="Nat. Microbiol.">
        <title>Mediterranean grassland soil C-N compound turnover is dependent on rainfall and depth, and is mediated by genomically divergent microorganisms.</title>
        <authorList>
            <person name="Diamond S."/>
            <person name="Andeer P.F."/>
            <person name="Li Z."/>
            <person name="Crits-Christoph A."/>
            <person name="Burstein D."/>
            <person name="Anantharaman K."/>
            <person name="Lane K.R."/>
            <person name="Thomas B.C."/>
            <person name="Pan C."/>
            <person name="Northen T.R."/>
            <person name="Banfield J.F."/>
        </authorList>
    </citation>
    <scope>NUCLEOTIDE SEQUENCE [LARGE SCALE GENOMIC DNA]</scope>
    <source>
        <strain evidence="11">NP_4</strain>
    </source>
</reference>
<dbReference type="GO" id="GO:0016787">
    <property type="term" value="F:hydrolase activity"/>
    <property type="evidence" value="ECO:0007669"/>
    <property type="project" value="UniProtKB-KW"/>
</dbReference>
<evidence type="ECO:0000256" key="5">
    <source>
        <dbReference type="ARBA" id="ARBA00022840"/>
    </source>
</evidence>
<dbReference type="Proteomes" id="UP000319353">
    <property type="component" value="Unassembled WGS sequence"/>
</dbReference>
<feature type="domain" description="RecA family profile 1" evidence="10">
    <location>
        <begin position="157"/>
        <end position="270"/>
    </location>
</feature>
<evidence type="ECO:0000313" key="12">
    <source>
        <dbReference type="Proteomes" id="UP000319353"/>
    </source>
</evidence>
<protein>
    <recommendedName>
        <fullName evidence="9">DNA repair protein RadA</fullName>
    </recommendedName>
</protein>
<organism evidence="11 12">
    <name type="scientific">Candidatus Segetimicrobium genomatis</name>
    <dbReference type="NCBI Taxonomy" id="2569760"/>
    <lineage>
        <taxon>Bacteria</taxon>
        <taxon>Bacillati</taxon>
        <taxon>Candidatus Sysuimicrobiota</taxon>
        <taxon>Candidatus Sysuimicrobiia</taxon>
        <taxon>Candidatus Sysuimicrobiales</taxon>
        <taxon>Candidatus Segetimicrobiaceae</taxon>
        <taxon>Candidatus Segetimicrobium</taxon>
    </lineage>
</organism>
<comment type="caution">
    <text evidence="11">The sequence shown here is derived from an EMBL/GenBank/DDBJ whole genome shotgun (WGS) entry which is preliminary data.</text>
</comment>
<dbReference type="NCBIfam" id="TIGR01443">
    <property type="entry name" value="intein_Cterm"/>
    <property type="match status" value="1"/>
</dbReference>
<evidence type="ECO:0000256" key="9">
    <source>
        <dbReference type="NCBIfam" id="TIGR00416"/>
    </source>
</evidence>
<dbReference type="SUPFAM" id="SSF52540">
    <property type="entry name" value="P-loop containing nucleoside triphosphate hydrolases"/>
    <property type="match status" value="1"/>
</dbReference>
<dbReference type="GO" id="GO:0140664">
    <property type="term" value="F:ATP-dependent DNA damage sensor activity"/>
    <property type="evidence" value="ECO:0007669"/>
    <property type="project" value="InterPro"/>
</dbReference>
<evidence type="ECO:0000256" key="6">
    <source>
        <dbReference type="ARBA" id="ARBA00023016"/>
    </source>
</evidence>
<dbReference type="Gene3D" id="3.40.50.300">
    <property type="entry name" value="P-loop containing nucleotide triphosphate hydrolases"/>
    <property type="match status" value="1"/>
</dbReference>
<dbReference type="SUPFAM" id="SSF51294">
    <property type="entry name" value="Hedgehog/intein (Hint) domain"/>
    <property type="match status" value="1"/>
</dbReference>
<dbReference type="InterPro" id="IPR036844">
    <property type="entry name" value="Hint_dom_sf"/>
</dbReference>
<keyword evidence="1" id="KW-0479">Metal-binding</keyword>
<dbReference type="GO" id="GO:0005829">
    <property type="term" value="C:cytosol"/>
    <property type="evidence" value="ECO:0007669"/>
    <property type="project" value="TreeGrafter"/>
</dbReference>
<dbReference type="PANTHER" id="PTHR32472">
    <property type="entry name" value="DNA REPAIR PROTEIN RADA"/>
    <property type="match status" value="1"/>
</dbReference>
<dbReference type="PRINTS" id="PR01874">
    <property type="entry name" value="DNAREPAIRADA"/>
</dbReference>
<dbReference type="GO" id="GO:0000725">
    <property type="term" value="P:recombinational repair"/>
    <property type="evidence" value="ECO:0007669"/>
    <property type="project" value="TreeGrafter"/>
</dbReference>
<keyword evidence="8" id="KW-0234">DNA repair</keyword>
<keyword evidence="6" id="KW-0346">Stress response</keyword>
<evidence type="ECO:0000256" key="1">
    <source>
        <dbReference type="ARBA" id="ARBA00022723"/>
    </source>
</evidence>
<accession>A0A537KUP4</accession>
<dbReference type="EMBL" id="VBAL01000135">
    <property type="protein sequence ID" value="TMI99463.1"/>
    <property type="molecule type" value="Genomic_DNA"/>
</dbReference>
<dbReference type="SMART" id="SM00305">
    <property type="entry name" value="HintC"/>
    <property type="match status" value="1"/>
</dbReference>